<name>A0A939BNR1_9BACL</name>
<keyword evidence="2" id="KW-1185">Reference proteome</keyword>
<dbReference type="Proteomes" id="UP000717624">
    <property type="component" value="Unassembled WGS sequence"/>
</dbReference>
<organism evidence="1 2">
    <name type="scientific">Brevibacillus fulvus</name>
    <dbReference type="NCBI Taxonomy" id="1125967"/>
    <lineage>
        <taxon>Bacteria</taxon>
        <taxon>Bacillati</taxon>
        <taxon>Bacillota</taxon>
        <taxon>Bacilli</taxon>
        <taxon>Bacillales</taxon>
        <taxon>Paenibacillaceae</taxon>
        <taxon>Brevibacillus</taxon>
    </lineage>
</organism>
<accession>A0A939BNR1</accession>
<evidence type="ECO:0000313" key="1">
    <source>
        <dbReference type="EMBL" id="MBM7589500.1"/>
    </source>
</evidence>
<dbReference type="AlphaFoldDB" id="A0A939BNR1"/>
<sequence length="45" mass="5488">TKNRYYTVNNLGVGKWYIFNCHLLHFLLAKNNYEIMFCFNIRMIA</sequence>
<protein>
    <submittedName>
        <fullName evidence="1">Uncharacterized protein</fullName>
    </submittedName>
</protein>
<dbReference type="EMBL" id="JAFBEB010000002">
    <property type="protein sequence ID" value="MBM7589500.1"/>
    <property type="molecule type" value="Genomic_DNA"/>
</dbReference>
<comment type="caution">
    <text evidence="1">The sequence shown here is derived from an EMBL/GenBank/DDBJ whole genome shotgun (WGS) entry which is preliminary data.</text>
</comment>
<feature type="non-terminal residue" evidence="1">
    <location>
        <position position="1"/>
    </location>
</feature>
<reference evidence="1" key="1">
    <citation type="submission" date="2021-01" db="EMBL/GenBank/DDBJ databases">
        <title>Genomic Encyclopedia of Type Strains, Phase IV (KMG-IV): sequencing the most valuable type-strain genomes for metagenomic binning, comparative biology and taxonomic classification.</title>
        <authorList>
            <person name="Goeker M."/>
        </authorList>
    </citation>
    <scope>NUCLEOTIDE SEQUENCE</scope>
    <source>
        <strain evidence="1">DSM 25523</strain>
    </source>
</reference>
<proteinExistence type="predicted"/>
<evidence type="ECO:0000313" key="2">
    <source>
        <dbReference type="Proteomes" id="UP000717624"/>
    </source>
</evidence>
<gene>
    <name evidence="1" type="ORF">JOD01_001098</name>
</gene>